<evidence type="ECO:0000256" key="1">
    <source>
        <dbReference type="SAM" id="MobiDB-lite"/>
    </source>
</evidence>
<proteinExistence type="predicted"/>
<feature type="region of interest" description="Disordered" evidence="1">
    <location>
        <begin position="1"/>
        <end position="23"/>
    </location>
</feature>
<sequence>MISGSTSAMGHHLTPEQVARSPVLTRQEKLEQLYELRDKAVARQSAFAREMPEATQNKPDGLRMIDELIQDVKAP</sequence>
<name>A0A4R0PEM9_9HYPH</name>
<accession>A0A4R0PEM9</accession>
<dbReference type="RefSeq" id="WP_131566671.1">
    <property type="nucleotide sequence ID" value="NZ_JAINFK010000004.1"/>
</dbReference>
<evidence type="ECO:0000313" key="3">
    <source>
        <dbReference type="Proteomes" id="UP000291301"/>
    </source>
</evidence>
<dbReference type="AlphaFoldDB" id="A0A4R0PEM9"/>
<dbReference type="Proteomes" id="UP000291301">
    <property type="component" value="Unassembled WGS sequence"/>
</dbReference>
<keyword evidence="3" id="KW-1185">Reference proteome</keyword>
<evidence type="ECO:0000313" key="2">
    <source>
        <dbReference type="EMBL" id="TCD15088.1"/>
    </source>
</evidence>
<gene>
    <name evidence="2" type="ORF">E0D97_05945</name>
</gene>
<protein>
    <submittedName>
        <fullName evidence="2">Uncharacterized protein</fullName>
    </submittedName>
</protein>
<dbReference type="EMBL" id="SJST01000002">
    <property type="protein sequence ID" value="TCD15088.1"/>
    <property type="molecule type" value="Genomic_DNA"/>
</dbReference>
<organism evidence="2 3">
    <name type="scientific">Oricola cellulosilytica</name>
    <dbReference type="NCBI Taxonomy" id="1429082"/>
    <lineage>
        <taxon>Bacteria</taxon>
        <taxon>Pseudomonadati</taxon>
        <taxon>Pseudomonadota</taxon>
        <taxon>Alphaproteobacteria</taxon>
        <taxon>Hyphomicrobiales</taxon>
        <taxon>Ahrensiaceae</taxon>
        <taxon>Oricola</taxon>
    </lineage>
</organism>
<comment type="caution">
    <text evidence="2">The sequence shown here is derived from an EMBL/GenBank/DDBJ whole genome shotgun (WGS) entry which is preliminary data.</text>
</comment>
<reference evidence="2 3" key="1">
    <citation type="journal article" date="2015" name="Antonie Van Leeuwenhoek">
        <title>Oricola cellulosilytica gen. nov., sp. nov., a cellulose-degrading bacterium of the family Phyllobacteriaceae isolated from surface seashore water, and emended descriptions of Mesorhizobium loti and Phyllobacterium myrsinacearum.</title>
        <authorList>
            <person name="Hameed A."/>
            <person name="Shahina M."/>
            <person name="Lai W.A."/>
            <person name="Lin S.Y."/>
            <person name="Young L.S."/>
            <person name="Liu Y.C."/>
            <person name="Hsu Y.H."/>
            <person name="Young C.C."/>
        </authorList>
    </citation>
    <scope>NUCLEOTIDE SEQUENCE [LARGE SCALE GENOMIC DNA]</scope>
    <source>
        <strain evidence="2 3">KCTC 52183</strain>
    </source>
</reference>